<gene>
    <name evidence="2" type="ORF">H6G05_16925</name>
</gene>
<protein>
    <submittedName>
        <fullName evidence="2">SRPBCC family protein</fullName>
    </submittedName>
</protein>
<name>A0ABR8CEI2_9CYAN</name>
<accession>A0ABR8CEI2</accession>
<dbReference type="SUPFAM" id="SSF55961">
    <property type="entry name" value="Bet v1-like"/>
    <property type="match status" value="1"/>
</dbReference>
<dbReference type="InterPro" id="IPR023393">
    <property type="entry name" value="START-like_dom_sf"/>
</dbReference>
<reference evidence="2 3" key="1">
    <citation type="journal article" date="2020" name="ISME J.">
        <title>Comparative genomics reveals insights into cyanobacterial evolution and habitat adaptation.</title>
        <authorList>
            <person name="Chen M.Y."/>
            <person name="Teng W.K."/>
            <person name="Zhao L."/>
            <person name="Hu C.X."/>
            <person name="Zhou Y.K."/>
            <person name="Han B.P."/>
            <person name="Song L.R."/>
            <person name="Shu W.S."/>
        </authorList>
    </citation>
    <scope>NUCLEOTIDE SEQUENCE [LARGE SCALE GENOMIC DNA]</scope>
    <source>
        <strain evidence="2 3">FACHB-1050</strain>
    </source>
</reference>
<dbReference type="PANTHER" id="PTHR34060">
    <property type="entry name" value="POLYKETIDE CYCLASE / DEHYDRASE AND LIPID TRANSPORT PROTEIN"/>
    <property type="match status" value="1"/>
</dbReference>
<dbReference type="RefSeq" id="WP_190579602.1">
    <property type="nucleotide sequence ID" value="NZ_JACJQY010000030.1"/>
</dbReference>
<sequence>MTEYSSYLKSMQSHQKLGQKLGKKIVTKLSAGSAMLMAIAIACCTPTLPARAALFDGPVDRLPSIQRDSLRKGQTVVTGSNGKYVARVLITASTDAVWRVLTDYANLYKFIPNMTSSKILENRGNRKVIEQVDSRQVFLVSIVSRTKLAIQETDRKQIDFRLVDGDLAKMEGYWKIEPVSTVPRRPPTQILITYTVNAQPKGGTPTDAFYSIFKEALGDTLQAIKQEVASRNR</sequence>
<dbReference type="PANTHER" id="PTHR34060:SF1">
    <property type="entry name" value="POLYKETIDE CYCLASE _ DEHYDRASE AND LIPID TRANSPORT PROTEIN"/>
    <property type="match status" value="1"/>
</dbReference>
<proteinExistence type="predicted"/>
<comment type="caution">
    <text evidence="2">The sequence shown here is derived from an EMBL/GenBank/DDBJ whole genome shotgun (WGS) entry which is preliminary data.</text>
</comment>
<dbReference type="Gene3D" id="3.30.530.20">
    <property type="match status" value="1"/>
</dbReference>
<evidence type="ECO:0000259" key="1">
    <source>
        <dbReference type="Pfam" id="PF03364"/>
    </source>
</evidence>
<evidence type="ECO:0000313" key="3">
    <source>
        <dbReference type="Proteomes" id="UP000618445"/>
    </source>
</evidence>
<dbReference type="InterPro" id="IPR005031">
    <property type="entry name" value="COQ10_START"/>
</dbReference>
<dbReference type="Pfam" id="PF03364">
    <property type="entry name" value="Polyketide_cyc"/>
    <property type="match status" value="1"/>
</dbReference>
<evidence type="ECO:0000313" key="2">
    <source>
        <dbReference type="EMBL" id="MBD2318525.1"/>
    </source>
</evidence>
<dbReference type="Proteomes" id="UP000618445">
    <property type="component" value="Unassembled WGS sequence"/>
</dbReference>
<keyword evidence="3" id="KW-1185">Reference proteome</keyword>
<dbReference type="EMBL" id="JACJQY010000030">
    <property type="protein sequence ID" value="MBD2318525.1"/>
    <property type="molecule type" value="Genomic_DNA"/>
</dbReference>
<feature type="domain" description="Coenzyme Q-binding protein COQ10 START" evidence="1">
    <location>
        <begin position="90"/>
        <end position="224"/>
    </location>
</feature>
<organism evidence="2 3">
    <name type="scientific">Phormidium tenue FACHB-1050</name>
    <dbReference type="NCBI Taxonomy" id="2692857"/>
    <lineage>
        <taxon>Bacteria</taxon>
        <taxon>Bacillati</taxon>
        <taxon>Cyanobacteriota</taxon>
        <taxon>Cyanophyceae</taxon>
        <taxon>Oscillatoriophycideae</taxon>
        <taxon>Oscillatoriales</taxon>
        <taxon>Oscillatoriaceae</taxon>
        <taxon>Phormidium</taxon>
    </lineage>
</organism>